<feature type="compositionally biased region" description="Basic and acidic residues" evidence="4">
    <location>
        <begin position="1087"/>
        <end position="1107"/>
    </location>
</feature>
<feature type="region of interest" description="Disordered" evidence="4">
    <location>
        <begin position="1350"/>
        <end position="1376"/>
    </location>
</feature>
<evidence type="ECO:0000313" key="7">
    <source>
        <dbReference type="Proteomes" id="UP000887013"/>
    </source>
</evidence>
<dbReference type="GO" id="GO:0031032">
    <property type="term" value="P:actomyosin structure organization"/>
    <property type="evidence" value="ECO:0007669"/>
    <property type="project" value="TreeGrafter"/>
</dbReference>
<feature type="compositionally biased region" description="Basic and acidic residues" evidence="4">
    <location>
        <begin position="609"/>
        <end position="619"/>
    </location>
</feature>
<feature type="compositionally biased region" description="Acidic residues" evidence="4">
    <location>
        <begin position="2219"/>
        <end position="2234"/>
    </location>
</feature>
<evidence type="ECO:0000313" key="6">
    <source>
        <dbReference type="EMBL" id="GFT10909.1"/>
    </source>
</evidence>
<feature type="domain" description="Myosin motor" evidence="5">
    <location>
        <begin position="1"/>
        <end position="333"/>
    </location>
</feature>
<dbReference type="PROSITE" id="PS50096">
    <property type="entry name" value="IQ"/>
    <property type="match status" value="1"/>
</dbReference>
<dbReference type="Gene3D" id="4.10.270.10">
    <property type="entry name" value="Myosin, subunit A"/>
    <property type="match status" value="1"/>
</dbReference>
<evidence type="ECO:0000259" key="5">
    <source>
        <dbReference type="PROSITE" id="PS51456"/>
    </source>
</evidence>
<name>A0A8X6NEP1_NEPPI</name>
<proteinExistence type="inferred from homology"/>
<comment type="caution">
    <text evidence="6">The sequence shown here is derived from an EMBL/GenBank/DDBJ whole genome shotgun (WGS) entry which is preliminary data.</text>
</comment>
<dbReference type="SMART" id="SM00242">
    <property type="entry name" value="MYSc"/>
    <property type="match status" value="1"/>
</dbReference>
<feature type="compositionally biased region" description="Low complexity" evidence="4">
    <location>
        <begin position="1522"/>
        <end position="1535"/>
    </location>
</feature>
<accession>A0A8X6NEP1</accession>
<feature type="compositionally biased region" description="Basic and acidic residues" evidence="4">
    <location>
        <begin position="532"/>
        <end position="543"/>
    </location>
</feature>
<sequence>MSTKENIEWNKEEFHIASPAPLIDVLDHTPQQGAMRASTADLRDVGKRGLLWLLDEESLFPGASEKTFLDKVFTNYSGKDYQQLIRKGPYNHQFTIQHFHGTNPVVYSVSGWLRNSREHPASRQVIFLLQESQKECINQLFSSSRGVFGGGGNTLHIDGGSTLRRSSSMRRAQGVSAAGMKRRSFPLQVKYTMDILVDLLKRTNAQFVQCFLPKHNACVSDGHLTPISSKSPGTDEILNIPLLRSQIRGFQVLDTVRVYKQGFPDNLMYSEFRRRFEILAPIEHRVASPVYDERQAVEHLLEHVDIDKATYRLGLSQIFFRSGTLAMLESRRDQKLNGVIASFQSHCRGYLARSAINKRKVQDMAIRCIQRNVRKFLAIKSWPWWRLYVKVLPLLDVHRTEEDLKLKTQELELLKGKLEKIEKERNELKLANDKLEAKASTGRCKCLHISTLKRFSLDCLQNISVMPGSAASPSEPPKAKVTSATNGVFVRPVAVAGIFLPPNESNNTPPVLPEKKRFSALTGDLKPSSSNDKSESNDFARRRQSWDVPQKEIVFGQALLRKTPRNTNTSTSRNVRSDSIENGSAPEIPSSFDKSSLKTSFGKIPEPVKSSERTLKSTEPKSCVTDVNINSESCQTVVNSSVKPNGDISGSGYKKNNFCSVNLNNKESLSSKAEINNEPALPLKLSVESKTSTSDQDKKSFIDRKLENKNTASSINQIQTTSTETIKQTKKVYGLIKRESKTEVSAVPSECNLDITNTSDAKNVINKPKVYGLNKQNVKKDFEIAKPEKDLSDKQVTSENSVKQSSVPEKAIERTCESKVVSECDKSGNESRVSKSPPKEFRTVRRTSDVIAARIQTIFSNFQSEKPAAAPKKSKIPDKSNISSSKPSTDQEIKDTTTIRNEKTDIQIIPDVKRSNAEETSIAVLTNEKSITSTSKSSSDVHSSFKDLKSTVLTSTTKFNSDTEVKNVPLLKSEKSNISISKVSSGIQSSTKELKSAQNLTSTTKFNSDSEVKNVSLLKNEKSNTSISKVSSGIQSSTKELKSTVLTTSEKSNLGNEVASLHGVNEEPLLKKEDSKKESSINVASKQIDKKVPNAEGKMPIKKDDKSSSNGTMVFTITTNQETDRKSSGLTASSNHVMQGVNKDTGVKKFSNSFIKQPYGAIEEKNSKIITPSPTVNNSYVKEIVQSSNKKITKKLNVSEINIENSISNKESVISKTSVSQSVVTSSTQKFNTSSESNFNTLQKSNETTKTFINSNAETAEISKIEVTKITPSTVPGIVPTVNVVFRTKSPLESSGKDENRKKVVIETCANNAPISSAVIISPKPINASSVSNAVQSVDNILKTVESLQQSVNSSPKLPEKQTKEHQQNRESIAPPVSQKIEVKIPITVEQNKISVTEAPAIAENSKMVESSLPSSKIAEKTSVNTNKAEVKLTENLSPTSATKKDFTDQYKILNMDTSVDVQSKVSVVDLSDWNKKFQRVDSEIPKAPLRRRAFRDSLPPLLPSRSPSRFGSLKRIDDSSRYLPRSPSQSSLPQRYSYTEMLSKVCSMGVLPLVEPMMSKSCSSSSSQVSELWSELSEEQSTATHASEMLEAETTERMRLEKEVHELQNRFSHAQQRSDKMEMEIMESRVYRTPELNGDLSEDEDAEGSGAIYKQKYERAVRDMELMKRRIQQQQEEEMEQKALMKKASDKRLAEALEDVDEERQIANQWKRKAQKCGAELQDLRLMLEEQMARNGELEKKQRRFDAELSAAQEEIKKERILREKFMREKEQAVNEKYSLEQDLQSAKLDADMLHEKIAQLTRELDELALSSKGEEEVTQLKRAKQDLERKSRDQEEELEELAAQVQMLEQAKLRLEMSLEKVRQEHRREASVREEEIEEIRASFSKKIKNLEAQLESEQDERHQLVKQKHELERRLYEIADQPPPHDPEIERRLRRDLKRTKALLRDAQSMLEHTREGQSSKTLIRQLKNQLEDSEFAKATAIKARQAVETELQDCQLQLEEITRTKNEAETRCLQLSREKSAIQTQLEEAEEEMAEVMKKYKAVVAQMSTDQKLLAEQNQQIADLETERQMLKEQLNEVSHKFEHLAGQSDDTHKVHWLDSKIRDLESKLELEQTTKSRLENQIARLKEQNDRMREECDSLRNKEIQAQEGVRRLQRQIRDLREDYSSLQQKEADGYRKQHELEMALENMETDLQVTKNDLRLACQRIQDLQNALEDDLDSGTDVPDDSGSDTDSSFELSVLRNQSLTPIQRCESIASNLSYDTEGRHSRTASFTQELSAFSSRDDAEKDINGFPGLSNTSNLPDSEKDEMV</sequence>
<keyword evidence="7" id="KW-1185">Reference proteome</keyword>
<dbReference type="GO" id="GO:0030017">
    <property type="term" value="C:sarcomere"/>
    <property type="evidence" value="ECO:0007669"/>
    <property type="project" value="UniProtKB-ARBA"/>
</dbReference>
<feature type="coiled-coil region" evidence="3">
    <location>
        <begin position="1988"/>
        <end position="2217"/>
    </location>
</feature>
<feature type="compositionally biased region" description="Polar residues" evidence="4">
    <location>
        <begin position="794"/>
        <end position="807"/>
    </location>
</feature>
<feature type="region of interest" description="Disordered" evidence="4">
    <location>
        <begin position="520"/>
        <end position="543"/>
    </location>
</feature>
<feature type="compositionally biased region" description="Basic and acidic residues" evidence="4">
    <location>
        <begin position="1358"/>
        <end position="1369"/>
    </location>
</feature>
<keyword evidence="2" id="KW-0505">Motor protein</keyword>
<dbReference type="SUPFAM" id="SSF52540">
    <property type="entry name" value="P-loop containing nucleoside triphosphate hydrolases"/>
    <property type="match status" value="1"/>
</dbReference>
<dbReference type="PROSITE" id="PS51456">
    <property type="entry name" value="MYOSIN_MOTOR"/>
    <property type="match status" value="1"/>
</dbReference>
<dbReference type="Gene3D" id="1.20.58.530">
    <property type="match status" value="1"/>
</dbReference>
<dbReference type="GO" id="GO:0005524">
    <property type="term" value="F:ATP binding"/>
    <property type="evidence" value="ECO:0007669"/>
    <property type="project" value="InterPro"/>
</dbReference>
<dbReference type="GO" id="GO:0016460">
    <property type="term" value="C:myosin II complex"/>
    <property type="evidence" value="ECO:0007669"/>
    <property type="project" value="TreeGrafter"/>
</dbReference>
<feature type="region of interest" description="Disordered" evidence="4">
    <location>
        <begin position="1498"/>
        <end position="1535"/>
    </location>
</feature>
<comment type="caution">
    <text evidence="2">Lacks conserved residue(s) required for the propagation of feature annotation.</text>
</comment>
<feature type="region of interest" description="Disordered" evidence="4">
    <location>
        <begin position="2219"/>
        <end position="2239"/>
    </location>
</feature>
<feature type="region of interest" description="Disordered" evidence="4">
    <location>
        <begin position="790"/>
        <end position="842"/>
    </location>
</feature>
<feature type="region of interest" description="Disordered" evidence="4">
    <location>
        <begin position="863"/>
        <end position="895"/>
    </location>
</feature>
<feature type="region of interest" description="Disordered" evidence="4">
    <location>
        <begin position="2280"/>
        <end position="2315"/>
    </location>
</feature>
<feature type="compositionally biased region" description="Low complexity" evidence="4">
    <location>
        <begin position="565"/>
        <end position="574"/>
    </location>
</feature>
<dbReference type="GO" id="GO:0032982">
    <property type="term" value="C:myosin filament"/>
    <property type="evidence" value="ECO:0007669"/>
    <property type="project" value="TreeGrafter"/>
</dbReference>
<dbReference type="InterPro" id="IPR027417">
    <property type="entry name" value="P-loop_NTPase"/>
</dbReference>
<dbReference type="OrthoDB" id="2914378at2759"/>
<keyword evidence="1 3" id="KW-0175">Coiled coil</keyword>
<dbReference type="PANTHER" id="PTHR45615">
    <property type="entry name" value="MYOSIN HEAVY CHAIN, NON-MUSCLE"/>
    <property type="match status" value="1"/>
</dbReference>
<feature type="coiled-coil region" evidence="3">
    <location>
        <begin position="397"/>
        <end position="441"/>
    </location>
</feature>
<feature type="region of interest" description="Disordered" evidence="4">
    <location>
        <begin position="1065"/>
        <end position="1111"/>
    </location>
</feature>
<dbReference type="Pfam" id="PF01576">
    <property type="entry name" value="Myosin_tail_1"/>
    <property type="match status" value="1"/>
</dbReference>
<evidence type="ECO:0000256" key="4">
    <source>
        <dbReference type="SAM" id="MobiDB-lite"/>
    </source>
</evidence>
<feature type="compositionally biased region" description="Basic and acidic residues" evidence="4">
    <location>
        <begin position="1065"/>
        <end position="1079"/>
    </location>
</feature>
<keyword evidence="2" id="KW-0009">Actin-binding</keyword>
<comment type="similarity">
    <text evidence="2">Belongs to the TRAFAC class myosin-kinesin ATPase superfamily. Myosin family.</text>
</comment>
<reference evidence="6" key="1">
    <citation type="submission" date="2020-08" db="EMBL/GenBank/DDBJ databases">
        <title>Multicomponent nature underlies the extraordinary mechanical properties of spider dragline silk.</title>
        <authorList>
            <person name="Kono N."/>
            <person name="Nakamura H."/>
            <person name="Mori M."/>
            <person name="Yoshida Y."/>
            <person name="Ohtoshi R."/>
            <person name="Malay A.D."/>
            <person name="Moran D.A.P."/>
            <person name="Tomita M."/>
            <person name="Numata K."/>
            <person name="Arakawa K."/>
        </authorList>
    </citation>
    <scope>NUCLEOTIDE SEQUENCE</scope>
</reference>
<dbReference type="PANTHER" id="PTHR45615:SF36">
    <property type="entry name" value="MYOSIN HEAVY CHAIN-LIKE, ISOFORM B-RELATED"/>
    <property type="match status" value="1"/>
</dbReference>
<keyword evidence="2" id="KW-0518">Myosin</keyword>
<dbReference type="Gene3D" id="3.30.70.1590">
    <property type="match status" value="1"/>
</dbReference>
<feature type="compositionally biased region" description="Basic and acidic residues" evidence="4">
    <location>
        <begin position="810"/>
        <end position="842"/>
    </location>
</feature>
<dbReference type="GO" id="GO:0003774">
    <property type="term" value="F:cytoskeletal motor activity"/>
    <property type="evidence" value="ECO:0007669"/>
    <property type="project" value="InterPro"/>
</dbReference>
<feature type="coiled-coil region" evidence="3">
    <location>
        <begin position="1655"/>
        <end position="1953"/>
    </location>
</feature>
<gene>
    <name evidence="6" type="primary">MYO18A</name>
    <name evidence="6" type="ORF">NPIL_450761</name>
</gene>
<dbReference type="Pfam" id="PF00063">
    <property type="entry name" value="Myosin_head"/>
    <property type="match status" value="1"/>
</dbReference>
<evidence type="ECO:0000256" key="3">
    <source>
        <dbReference type="SAM" id="Coils"/>
    </source>
</evidence>
<feature type="coiled-coil region" evidence="3">
    <location>
        <begin position="1591"/>
        <end position="1625"/>
    </location>
</feature>
<organism evidence="6 7">
    <name type="scientific">Nephila pilipes</name>
    <name type="common">Giant wood spider</name>
    <name type="synonym">Nephila maculata</name>
    <dbReference type="NCBI Taxonomy" id="299642"/>
    <lineage>
        <taxon>Eukaryota</taxon>
        <taxon>Metazoa</taxon>
        <taxon>Ecdysozoa</taxon>
        <taxon>Arthropoda</taxon>
        <taxon>Chelicerata</taxon>
        <taxon>Arachnida</taxon>
        <taxon>Araneae</taxon>
        <taxon>Araneomorphae</taxon>
        <taxon>Entelegynae</taxon>
        <taxon>Araneoidea</taxon>
        <taxon>Nephilidae</taxon>
        <taxon>Nephila</taxon>
    </lineage>
</organism>
<feature type="region of interest" description="Disordered" evidence="4">
    <location>
        <begin position="559"/>
        <end position="620"/>
    </location>
</feature>
<feature type="compositionally biased region" description="Low complexity" evidence="4">
    <location>
        <begin position="1498"/>
        <end position="1510"/>
    </location>
</feature>
<dbReference type="EMBL" id="BMAW01057424">
    <property type="protein sequence ID" value="GFT10909.1"/>
    <property type="molecule type" value="Genomic_DNA"/>
</dbReference>
<dbReference type="GO" id="GO:0051015">
    <property type="term" value="F:actin filament binding"/>
    <property type="evidence" value="ECO:0007669"/>
    <property type="project" value="TreeGrafter"/>
</dbReference>
<dbReference type="SUPFAM" id="SSF90257">
    <property type="entry name" value="Myosin rod fragments"/>
    <property type="match status" value="1"/>
</dbReference>
<dbReference type="InterPro" id="IPR002928">
    <property type="entry name" value="Myosin_tail"/>
</dbReference>
<dbReference type="InterPro" id="IPR001609">
    <property type="entry name" value="Myosin_head_motor_dom-like"/>
</dbReference>
<dbReference type="Proteomes" id="UP000887013">
    <property type="component" value="Unassembled WGS sequence"/>
</dbReference>
<protein>
    <submittedName>
        <fullName evidence="6">Unconventional myosin-XVIIIa</fullName>
    </submittedName>
</protein>
<evidence type="ECO:0000256" key="2">
    <source>
        <dbReference type="PROSITE-ProRule" id="PRU00782"/>
    </source>
</evidence>
<evidence type="ECO:0000256" key="1">
    <source>
        <dbReference type="ARBA" id="ARBA00023054"/>
    </source>
</evidence>